<name>A0A8B8BRY2_CRAVI</name>
<dbReference type="OrthoDB" id="6078430at2759"/>
<dbReference type="PANTHER" id="PTHR33223">
    <property type="entry name" value="CCHC-TYPE DOMAIN-CONTAINING PROTEIN"/>
    <property type="match status" value="1"/>
</dbReference>
<dbReference type="InterPro" id="IPR022048">
    <property type="entry name" value="Envelope_fusion-like"/>
</dbReference>
<organism evidence="3 4">
    <name type="scientific">Crassostrea virginica</name>
    <name type="common">Eastern oyster</name>
    <dbReference type="NCBI Taxonomy" id="6565"/>
    <lineage>
        <taxon>Eukaryota</taxon>
        <taxon>Metazoa</taxon>
        <taxon>Spiralia</taxon>
        <taxon>Lophotrochozoa</taxon>
        <taxon>Mollusca</taxon>
        <taxon>Bivalvia</taxon>
        <taxon>Autobranchia</taxon>
        <taxon>Pteriomorphia</taxon>
        <taxon>Ostreida</taxon>
        <taxon>Ostreoidea</taxon>
        <taxon>Ostreidae</taxon>
        <taxon>Crassostrea</taxon>
    </lineage>
</organism>
<feature type="compositionally biased region" description="Polar residues" evidence="1">
    <location>
        <begin position="79"/>
        <end position="91"/>
    </location>
</feature>
<feature type="compositionally biased region" description="Polar residues" evidence="1">
    <location>
        <begin position="1"/>
        <end position="12"/>
    </location>
</feature>
<keyword evidence="3" id="KW-1185">Reference proteome</keyword>
<keyword evidence="2" id="KW-1133">Transmembrane helix</keyword>
<evidence type="ECO:0000313" key="3">
    <source>
        <dbReference type="Proteomes" id="UP000694844"/>
    </source>
</evidence>
<dbReference type="Pfam" id="PF12259">
    <property type="entry name" value="Baculo_F"/>
    <property type="match status" value="1"/>
</dbReference>
<feature type="compositionally biased region" description="Low complexity" evidence="1">
    <location>
        <begin position="64"/>
        <end position="75"/>
    </location>
</feature>
<dbReference type="RefSeq" id="XP_022305614.1">
    <property type="nucleotide sequence ID" value="XM_022449906.1"/>
</dbReference>
<evidence type="ECO:0000313" key="4">
    <source>
        <dbReference type="RefSeq" id="XP_022305614.1"/>
    </source>
</evidence>
<feature type="compositionally biased region" description="Polar residues" evidence="1">
    <location>
        <begin position="24"/>
        <end position="43"/>
    </location>
</feature>
<dbReference type="AlphaFoldDB" id="A0A8B8BRY2"/>
<evidence type="ECO:0000256" key="2">
    <source>
        <dbReference type="SAM" id="Phobius"/>
    </source>
</evidence>
<proteinExistence type="predicted"/>
<accession>A0A8B8BRY2</accession>
<dbReference type="KEGG" id="cvn:111112425"/>
<keyword evidence="2" id="KW-0812">Transmembrane</keyword>
<keyword evidence="2" id="KW-0472">Membrane</keyword>
<feature type="transmembrane region" description="Helical" evidence="2">
    <location>
        <begin position="998"/>
        <end position="1019"/>
    </location>
</feature>
<dbReference type="GeneID" id="111112425"/>
<reference evidence="4" key="1">
    <citation type="submission" date="2025-08" db="UniProtKB">
        <authorList>
            <consortium name="RefSeq"/>
        </authorList>
    </citation>
    <scope>IDENTIFICATION</scope>
    <source>
        <tissue evidence="4">Whole sample</tissue>
    </source>
</reference>
<evidence type="ECO:0000256" key="1">
    <source>
        <dbReference type="SAM" id="MobiDB-lite"/>
    </source>
</evidence>
<dbReference type="PANTHER" id="PTHR33223:SF6">
    <property type="entry name" value="CCHC-TYPE DOMAIN-CONTAINING PROTEIN"/>
    <property type="match status" value="1"/>
</dbReference>
<feature type="region of interest" description="Disordered" evidence="1">
    <location>
        <begin position="1"/>
        <end position="94"/>
    </location>
</feature>
<sequence>MNNRPQNYSVKTRLQKAKDDETAQSETPVNNSDLVPQPSTSAPQVIEEVDNHQQSTAAEDSEATESASETSTSSAVHQHLQQPTETENIALSTPEPEDNIIDEDLEIQPIMAAGLNLPKYTGAESPVIWISKLEAWQAFHNYTDQRMMSLLPCALDGSASTWFQTLQPPCASLANFKTALKERFQPATYGMPLMGIRQEPDETTDSYIERAERTGLGHALEEQYKVQATASGLLDMWRGKVLAREPKTFQELRTVIAKVKLEMSSSTPQQATSADNGITNLCAMLMTHMTELTNGLKSEVNAIRAFQYNNQRPTGREYQNERQRERQGFRCKGCGKSGKPLLLLVVLLCICVFGYATEPDQHVQRMNYGIIFEKSSNILLGQEYWLHTFEIPLPKKIHLNELYCNMPQCKTAGHIIKSLNLLRVQCMASVNSTVNQFHRLIHSTLLPPQRSSIGSSRRFKRGLFDFVGSISKSLFGTATTDDINALKRHMQTLNNNNIKLAKAMAQQDEHLSSFISTVDERFQNVMSAVTKNHRDAIALSELAHRSMDALDHEFQILSQLILQQTNMSQQLEKELEHIKLGIHDLVKGKLSPFILSPHVLKSSIGQVQHIISSKFPQFHISNTNPLYFYSFGDFIFTRMHSNLYLTLKIPISPFLQPISIYKIYSFPVPVNSSSNHATQLLDTPEYFLKTEDNQHFTTISSTQLTQCTGTTTLLCTFNIALTASASPSCLSAIFFNQKDAVNNMCDFRFLVDHITPSIFEISPSHILLYQTPTIALDCSNGQQILKGCPFCIMKIPCRCSVTSNNLYLPPRLGKCNNNTDKITLIHPINLALLQQFFDQDSHSTILGDTIFENFIHIQLPNFNIFNHSFSQYIANDKKQHLSLKRIAKAVKHDGKVFTTLAESMIDGQVEYAIDNWPDTSGIIAIVATSLAFLGFISSIWSCYKIITVLMPLLLLHQTHPATALTPKPTLSFIYNQQQEVVTPSNIEEHIYTSFTTPWPYVTLSVLTTILVIACLANLWNKFQQSHKTTLHLEITCGPYCELVTLLPLPLCPSNWHIETPQDISSIHITRHLIFHYIELQCTPFNVTNIHTKRSVKVETKQLISPFQARRIHNILRRPYTAYFILSHHKYFKILE</sequence>
<protein>
    <submittedName>
        <fullName evidence="4">Uncharacterized protein LOC111112425</fullName>
    </submittedName>
</protein>
<dbReference type="Proteomes" id="UP000694844">
    <property type="component" value="Chromosome 9"/>
</dbReference>
<gene>
    <name evidence="4" type="primary">LOC111112425</name>
</gene>